<dbReference type="InterPro" id="IPR050602">
    <property type="entry name" value="Malonyl-ACP_OMT"/>
</dbReference>
<dbReference type="EMBL" id="MTEJ01000074">
    <property type="protein sequence ID" value="OQX12031.1"/>
    <property type="molecule type" value="Genomic_DNA"/>
</dbReference>
<dbReference type="InterPro" id="IPR011814">
    <property type="entry name" value="BioC"/>
</dbReference>
<dbReference type="UniPathway" id="UPA00078"/>
<keyword evidence="6 8" id="KW-0949">S-adenosyl-L-methionine</keyword>
<dbReference type="EC" id="2.1.1.197" evidence="3 8"/>
<gene>
    <name evidence="8" type="primary">bioC</name>
    <name evidence="10" type="ORF">BWK73_15945</name>
</gene>
<dbReference type="GO" id="GO:0102130">
    <property type="term" value="F:malonyl-CoA methyltransferase activity"/>
    <property type="evidence" value="ECO:0007669"/>
    <property type="project" value="UniProtKB-EC"/>
</dbReference>
<evidence type="ECO:0000256" key="1">
    <source>
        <dbReference type="ARBA" id="ARBA00000852"/>
    </source>
</evidence>
<keyword evidence="5 8" id="KW-0808">Transferase</keyword>
<evidence type="ECO:0000259" key="9">
    <source>
        <dbReference type="Pfam" id="PF08241"/>
    </source>
</evidence>
<dbReference type="GO" id="GO:0032259">
    <property type="term" value="P:methylation"/>
    <property type="evidence" value="ECO:0007669"/>
    <property type="project" value="UniProtKB-KW"/>
</dbReference>
<evidence type="ECO:0000256" key="8">
    <source>
        <dbReference type="HAMAP-Rule" id="MF_00835"/>
    </source>
</evidence>
<dbReference type="GO" id="GO:0009102">
    <property type="term" value="P:biotin biosynthetic process"/>
    <property type="evidence" value="ECO:0007669"/>
    <property type="project" value="UniProtKB-UniRule"/>
</dbReference>
<dbReference type="SUPFAM" id="SSF53335">
    <property type="entry name" value="S-adenosyl-L-methionine-dependent methyltransferases"/>
    <property type="match status" value="1"/>
</dbReference>
<dbReference type="InterPro" id="IPR013216">
    <property type="entry name" value="Methyltransf_11"/>
</dbReference>
<dbReference type="PANTHER" id="PTHR13090">
    <property type="entry name" value="ARGININE-HYDROXYLASE NDUFAF5, MITOCHONDRIAL"/>
    <property type="match status" value="1"/>
</dbReference>
<comment type="pathway">
    <text evidence="2 8">Cofactor biosynthesis; biotin biosynthesis.</text>
</comment>
<dbReference type="GO" id="GO:0010340">
    <property type="term" value="F:carboxyl-O-methyltransferase activity"/>
    <property type="evidence" value="ECO:0007669"/>
    <property type="project" value="UniProtKB-UniRule"/>
</dbReference>
<dbReference type="Gene3D" id="3.40.50.150">
    <property type="entry name" value="Vaccinia Virus protein VP39"/>
    <property type="match status" value="1"/>
</dbReference>
<keyword evidence="4 8" id="KW-0489">Methyltransferase</keyword>
<name>A0A1Y1QRB6_9GAMM</name>
<dbReference type="Proteomes" id="UP000192491">
    <property type="component" value="Unassembled WGS sequence"/>
</dbReference>
<dbReference type="AlphaFoldDB" id="A0A1Y1QRB6"/>
<proteinExistence type="inferred from homology"/>
<organism evidence="10 11">
    <name type="scientific">Thiothrix lacustris</name>
    <dbReference type="NCBI Taxonomy" id="525917"/>
    <lineage>
        <taxon>Bacteria</taxon>
        <taxon>Pseudomonadati</taxon>
        <taxon>Pseudomonadota</taxon>
        <taxon>Gammaproteobacteria</taxon>
        <taxon>Thiotrichales</taxon>
        <taxon>Thiotrichaceae</taxon>
        <taxon>Thiothrix</taxon>
    </lineage>
</organism>
<dbReference type="NCBIfam" id="TIGR02072">
    <property type="entry name" value="BioC"/>
    <property type="match status" value="1"/>
</dbReference>
<dbReference type="Pfam" id="PF08241">
    <property type="entry name" value="Methyltransf_11"/>
    <property type="match status" value="1"/>
</dbReference>
<dbReference type="HAMAP" id="MF_00835">
    <property type="entry name" value="BioC"/>
    <property type="match status" value="1"/>
</dbReference>
<evidence type="ECO:0000256" key="7">
    <source>
        <dbReference type="ARBA" id="ARBA00022756"/>
    </source>
</evidence>
<feature type="domain" description="Methyltransferase type 11" evidence="9">
    <location>
        <begin position="56"/>
        <end position="152"/>
    </location>
</feature>
<accession>A0A1Y1QRB6</accession>
<keyword evidence="7 8" id="KW-0093">Biotin biosynthesis</keyword>
<dbReference type="STRING" id="1123401.GCA_000621325_00157"/>
<evidence type="ECO:0000256" key="4">
    <source>
        <dbReference type="ARBA" id="ARBA00022603"/>
    </source>
</evidence>
<comment type="caution">
    <text evidence="10">The sequence shown here is derived from an EMBL/GenBank/DDBJ whole genome shotgun (WGS) entry which is preliminary data.</text>
</comment>
<dbReference type="GO" id="GO:0008757">
    <property type="term" value="F:S-adenosylmethionine-dependent methyltransferase activity"/>
    <property type="evidence" value="ECO:0007669"/>
    <property type="project" value="InterPro"/>
</dbReference>
<dbReference type="PANTHER" id="PTHR13090:SF1">
    <property type="entry name" value="ARGININE-HYDROXYLASE NDUFAF5, MITOCHONDRIAL"/>
    <property type="match status" value="1"/>
</dbReference>
<evidence type="ECO:0000256" key="6">
    <source>
        <dbReference type="ARBA" id="ARBA00022691"/>
    </source>
</evidence>
<evidence type="ECO:0000256" key="2">
    <source>
        <dbReference type="ARBA" id="ARBA00004746"/>
    </source>
</evidence>
<evidence type="ECO:0000313" key="10">
    <source>
        <dbReference type="EMBL" id="OQX12031.1"/>
    </source>
</evidence>
<dbReference type="CDD" id="cd02440">
    <property type="entry name" value="AdoMet_MTases"/>
    <property type="match status" value="1"/>
</dbReference>
<evidence type="ECO:0000256" key="5">
    <source>
        <dbReference type="ARBA" id="ARBA00022679"/>
    </source>
</evidence>
<evidence type="ECO:0000256" key="3">
    <source>
        <dbReference type="ARBA" id="ARBA00012327"/>
    </source>
</evidence>
<sequence length="290" mass="32806">MRSDTTNPHLLDKRKTRQGFERAAHTYDANAVLQREIGERLLERLDFIKMQPETVLDLGCGTGALSEQLLKRYKKARIIGVDLAVNMVQKTRQRGGWFRKPHGVCADAARLPFQPQCADMLISNLMLQWCNDLPAVFGEWVQVLKPNGLLMFATFGPDTLKELRASWSKVDGFTHTSRFADMHDVGDALLQAGFRDPVVDMETIMLTYTEVRGLLRDLKGIGANNATHGRNHGLTGKARLQAFLQAYEYFRQENGLYPATYEVVYGHAWAPNLLPSKLPEKFIPIMRSQS</sequence>
<evidence type="ECO:0000313" key="11">
    <source>
        <dbReference type="Proteomes" id="UP000192491"/>
    </source>
</evidence>
<dbReference type="InterPro" id="IPR029063">
    <property type="entry name" value="SAM-dependent_MTases_sf"/>
</dbReference>
<comment type="catalytic activity">
    <reaction evidence="1 8">
        <text>malonyl-[ACP] + S-adenosyl-L-methionine = malonyl-[ACP] methyl ester + S-adenosyl-L-homocysteine</text>
        <dbReference type="Rhea" id="RHEA:17105"/>
        <dbReference type="Rhea" id="RHEA-COMP:9623"/>
        <dbReference type="Rhea" id="RHEA-COMP:9954"/>
        <dbReference type="ChEBI" id="CHEBI:57856"/>
        <dbReference type="ChEBI" id="CHEBI:59789"/>
        <dbReference type="ChEBI" id="CHEBI:78449"/>
        <dbReference type="ChEBI" id="CHEBI:78845"/>
        <dbReference type="EC" id="2.1.1.197"/>
    </reaction>
</comment>
<reference evidence="10 11" key="1">
    <citation type="submission" date="2017-01" db="EMBL/GenBank/DDBJ databases">
        <title>Novel large sulfur bacteria in the metagenomes of groundwater-fed chemosynthetic microbial mats in the Lake Huron basin.</title>
        <authorList>
            <person name="Sharrar A.M."/>
            <person name="Flood B.E."/>
            <person name="Bailey J.V."/>
            <person name="Jones D.S."/>
            <person name="Biddanda B."/>
            <person name="Ruberg S.A."/>
            <person name="Marcus D.N."/>
            <person name="Dick G.J."/>
        </authorList>
    </citation>
    <scope>NUCLEOTIDE SEQUENCE [LARGE SCALE GENOMIC DNA]</scope>
    <source>
        <strain evidence="10">A8</strain>
    </source>
</reference>
<comment type="function">
    <text evidence="8">Converts the free carboxyl group of a malonyl-thioester to its methyl ester by transfer of a methyl group from S-adenosyl-L-methionine (SAM). It allows to synthesize pimeloyl-ACP via the fatty acid synthetic pathway.</text>
</comment>
<comment type="similarity">
    <text evidence="8">Belongs to the methyltransferase superfamily.</text>
</comment>
<protein>
    <recommendedName>
        <fullName evidence="3 8">Malonyl-[acyl-carrier protein] O-methyltransferase</fullName>
        <shortName evidence="8">Malonyl-ACP O-methyltransferase</shortName>
        <ecNumber evidence="3 8">2.1.1.197</ecNumber>
    </recommendedName>
    <alternativeName>
        <fullName evidence="8">Biotin synthesis protein BioC</fullName>
    </alternativeName>
</protein>